<evidence type="ECO:0000259" key="2">
    <source>
        <dbReference type="PROSITE" id="PS51707"/>
    </source>
</evidence>
<feature type="domain" description="CYTH" evidence="2">
    <location>
        <begin position="2"/>
        <end position="149"/>
    </location>
</feature>
<dbReference type="Gene3D" id="2.40.320.10">
    <property type="entry name" value="Hypothetical Protein Pfu-838710-001"/>
    <property type="match status" value="1"/>
</dbReference>
<proteinExistence type="predicted"/>
<protein>
    <submittedName>
        <fullName evidence="3">CYTH domain-containing protein</fullName>
    </submittedName>
</protein>
<feature type="active site" description="Proton acceptor" evidence="1">
    <location>
        <position position="30"/>
    </location>
</feature>
<name>A0A7C1P141_9HYPH</name>
<dbReference type="PANTHER" id="PTHR40114:SF1">
    <property type="entry name" value="SLR0698 PROTEIN"/>
    <property type="match status" value="1"/>
</dbReference>
<dbReference type="AlphaFoldDB" id="A0A7C1P141"/>
<dbReference type="EMBL" id="DSKI01001034">
    <property type="protein sequence ID" value="HEB45933.1"/>
    <property type="molecule type" value="Genomic_DNA"/>
</dbReference>
<dbReference type="InterPro" id="IPR012042">
    <property type="entry name" value="NeuTTM/CthTTM-like"/>
</dbReference>
<dbReference type="SMART" id="SM01118">
    <property type="entry name" value="CYTH"/>
    <property type="match status" value="1"/>
</dbReference>
<evidence type="ECO:0000256" key="1">
    <source>
        <dbReference type="PIRSR" id="PIRSR016487-1"/>
    </source>
</evidence>
<dbReference type="Pfam" id="PF01928">
    <property type="entry name" value="CYTH"/>
    <property type="match status" value="1"/>
</dbReference>
<sequence length="160" mass="18282">MAKEIERKFLVRDDAWKSNVTSETRIRQAYICAESDRSVRIRTKNDETAQVTLKFGSNLLVRDEFEYPIPIDDAREMIGIADGHVIDKTRYTVDFAGFTWEIDVFAGHHRGLVIAEVEMQSETDDPKLPAWLGREVTGDKRYSNQALATQRSRPGLVHAL</sequence>
<dbReference type="PIRSF" id="PIRSF016487">
    <property type="entry name" value="CYTH_UCP016487"/>
    <property type="match status" value="1"/>
</dbReference>
<comment type="caution">
    <text evidence="3">The sequence shown here is derived from an EMBL/GenBank/DDBJ whole genome shotgun (WGS) entry which is preliminary data.</text>
</comment>
<evidence type="ECO:0000313" key="3">
    <source>
        <dbReference type="EMBL" id="HEB45933.1"/>
    </source>
</evidence>
<dbReference type="PANTHER" id="PTHR40114">
    <property type="entry name" value="SLR0698 PROTEIN"/>
    <property type="match status" value="1"/>
</dbReference>
<dbReference type="SUPFAM" id="SSF55154">
    <property type="entry name" value="CYTH-like phosphatases"/>
    <property type="match status" value="1"/>
</dbReference>
<dbReference type="CDD" id="cd07891">
    <property type="entry name" value="CYTH-like_CthTTM-like_1"/>
    <property type="match status" value="1"/>
</dbReference>
<organism evidence="3">
    <name type="scientific">Agrobacterium albertimagni</name>
    <dbReference type="NCBI Taxonomy" id="147266"/>
    <lineage>
        <taxon>Bacteria</taxon>
        <taxon>Pseudomonadati</taxon>
        <taxon>Pseudomonadota</taxon>
        <taxon>Alphaproteobacteria</taxon>
        <taxon>Hyphomicrobiales</taxon>
        <taxon>Rhizobiaceae</taxon>
        <taxon>Rhizobium/Agrobacterium group</taxon>
        <taxon>Agrobacterium</taxon>
    </lineage>
</organism>
<dbReference type="InterPro" id="IPR033469">
    <property type="entry name" value="CYTH-like_dom_sf"/>
</dbReference>
<accession>A0A7C1P141</accession>
<gene>
    <name evidence="3" type="ORF">ENP70_20115</name>
</gene>
<dbReference type="InterPro" id="IPR023577">
    <property type="entry name" value="CYTH_domain"/>
</dbReference>
<reference evidence="3" key="1">
    <citation type="journal article" date="2020" name="mSystems">
        <title>Genome- and Community-Level Interaction Insights into Carbon Utilization and Element Cycling Functions of Hydrothermarchaeota in Hydrothermal Sediment.</title>
        <authorList>
            <person name="Zhou Z."/>
            <person name="Liu Y."/>
            <person name="Xu W."/>
            <person name="Pan J."/>
            <person name="Luo Z.H."/>
            <person name="Li M."/>
        </authorList>
    </citation>
    <scope>NUCLEOTIDE SEQUENCE [LARGE SCALE GENOMIC DNA]</scope>
    <source>
        <strain evidence="3">SpSt-243</strain>
    </source>
</reference>
<dbReference type="PROSITE" id="PS51707">
    <property type="entry name" value="CYTH"/>
    <property type="match status" value="1"/>
</dbReference>